<sequence>MTVTVTQTVDETGRRMGEIVVEDNGPGVPLEQQPDLFKRFFRGDGHGVEGGAGLGLAIVHDIMVLHNGSVHYEDAPAPEGGARFIVRMPLKTV</sequence>
<dbReference type="GO" id="GO:0000155">
    <property type="term" value="F:phosphorelay sensor kinase activity"/>
    <property type="evidence" value="ECO:0007669"/>
    <property type="project" value="TreeGrafter"/>
</dbReference>
<dbReference type="PANTHER" id="PTHR44936:SF10">
    <property type="entry name" value="SENSOR PROTEIN RSTB"/>
    <property type="match status" value="1"/>
</dbReference>
<dbReference type="eggNOG" id="COG2205">
    <property type="taxonomic scope" value="Bacteria"/>
</dbReference>
<evidence type="ECO:0000256" key="3">
    <source>
        <dbReference type="ARBA" id="ARBA00022679"/>
    </source>
</evidence>
<dbReference type="InterPro" id="IPR005467">
    <property type="entry name" value="His_kinase_dom"/>
</dbReference>
<dbReference type="EC" id="2.7.13.3" evidence="2"/>
<name>A0A226WZI5_CABSO</name>
<dbReference type="InterPro" id="IPR050980">
    <property type="entry name" value="2C_sensor_his_kinase"/>
</dbReference>
<dbReference type="Proteomes" id="UP000214720">
    <property type="component" value="Unassembled WGS sequence"/>
</dbReference>
<dbReference type="EMBL" id="MTHB01000139">
    <property type="protein sequence ID" value="OXC76170.1"/>
    <property type="molecule type" value="Genomic_DNA"/>
</dbReference>
<evidence type="ECO:0000256" key="6">
    <source>
        <dbReference type="ARBA" id="ARBA00022840"/>
    </source>
</evidence>
<gene>
    <name evidence="8" type="ORF">BSU04_23370</name>
</gene>
<organism evidence="8 9">
    <name type="scientific">Caballeronia sordidicola</name>
    <name type="common">Burkholderia sordidicola</name>
    <dbReference type="NCBI Taxonomy" id="196367"/>
    <lineage>
        <taxon>Bacteria</taxon>
        <taxon>Pseudomonadati</taxon>
        <taxon>Pseudomonadota</taxon>
        <taxon>Betaproteobacteria</taxon>
        <taxon>Burkholderiales</taxon>
        <taxon>Burkholderiaceae</taxon>
        <taxon>Caballeronia</taxon>
    </lineage>
</organism>
<evidence type="ECO:0000256" key="1">
    <source>
        <dbReference type="ARBA" id="ARBA00000085"/>
    </source>
</evidence>
<comment type="caution">
    <text evidence="8">The sequence shown here is derived from an EMBL/GenBank/DDBJ whole genome shotgun (WGS) entry which is preliminary data.</text>
</comment>
<reference evidence="9" key="1">
    <citation type="submission" date="2017-01" db="EMBL/GenBank/DDBJ databases">
        <title>Genome Analysis of Deinococcus marmoris KOPRI26562.</title>
        <authorList>
            <person name="Kim J.H."/>
            <person name="Oh H.-M."/>
        </authorList>
    </citation>
    <scope>NUCLEOTIDE SEQUENCE [LARGE SCALE GENOMIC DNA]</scope>
    <source>
        <strain evidence="9">PAMC 26633</strain>
    </source>
</reference>
<feature type="domain" description="Histidine kinase" evidence="7">
    <location>
        <begin position="1"/>
        <end position="92"/>
    </location>
</feature>
<evidence type="ECO:0000256" key="5">
    <source>
        <dbReference type="ARBA" id="ARBA00022777"/>
    </source>
</evidence>
<evidence type="ECO:0000256" key="2">
    <source>
        <dbReference type="ARBA" id="ARBA00012438"/>
    </source>
</evidence>
<dbReference type="InterPro" id="IPR004358">
    <property type="entry name" value="Sig_transdc_His_kin-like_C"/>
</dbReference>
<dbReference type="SMART" id="SM00387">
    <property type="entry name" value="HATPase_c"/>
    <property type="match status" value="1"/>
</dbReference>
<comment type="catalytic activity">
    <reaction evidence="1">
        <text>ATP + protein L-histidine = ADP + protein N-phospho-L-histidine.</text>
        <dbReference type="EC" id="2.7.13.3"/>
    </reaction>
</comment>
<dbReference type="InterPro" id="IPR003594">
    <property type="entry name" value="HATPase_dom"/>
</dbReference>
<keyword evidence="6" id="KW-0067">ATP-binding</keyword>
<dbReference type="SUPFAM" id="SSF55874">
    <property type="entry name" value="ATPase domain of HSP90 chaperone/DNA topoisomerase II/histidine kinase"/>
    <property type="match status" value="1"/>
</dbReference>
<evidence type="ECO:0000259" key="7">
    <source>
        <dbReference type="PROSITE" id="PS50109"/>
    </source>
</evidence>
<proteinExistence type="predicted"/>
<dbReference type="Gene3D" id="3.30.565.10">
    <property type="entry name" value="Histidine kinase-like ATPase, C-terminal domain"/>
    <property type="match status" value="1"/>
</dbReference>
<dbReference type="InterPro" id="IPR036890">
    <property type="entry name" value="HATPase_C_sf"/>
</dbReference>
<evidence type="ECO:0000313" key="9">
    <source>
        <dbReference type="Proteomes" id="UP000214720"/>
    </source>
</evidence>
<protein>
    <recommendedName>
        <fullName evidence="2">histidine kinase</fullName>
        <ecNumber evidence="2">2.7.13.3</ecNumber>
    </recommendedName>
</protein>
<dbReference type="GO" id="GO:0005886">
    <property type="term" value="C:plasma membrane"/>
    <property type="evidence" value="ECO:0007669"/>
    <property type="project" value="TreeGrafter"/>
</dbReference>
<keyword evidence="3" id="KW-0808">Transferase</keyword>
<keyword evidence="5 8" id="KW-0418">Kinase</keyword>
<dbReference type="CDD" id="cd00075">
    <property type="entry name" value="HATPase"/>
    <property type="match status" value="1"/>
</dbReference>
<dbReference type="Pfam" id="PF02518">
    <property type="entry name" value="HATPase_c"/>
    <property type="match status" value="1"/>
</dbReference>
<keyword evidence="4" id="KW-0547">Nucleotide-binding</keyword>
<dbReference type="GO" id="GO:0005524">
    <property type="term" value="F:ATP binding"/>
    <property type="evidence" value="ECO:0007669"/>
    <property type="project" value="UniProtKB-KW"/>
</dbReference>
<dbReference type="PROSITE" id="PS50109">
    <property type="entry name" value="HIS_KIN"/>
    <property type="match status" value="1"/>
</dbReference>
<dbReference type="PRINTS" id="PR00344">
    <property type="entry name" value="BCTRLSENSOR"/>
</dbReference>
<dbReference type="PANTHER" id="PTHR44936">
    <property type="entry name" value="SENSOR PROTEIN CREC"/>
    <property type="match status" value="1"/>
</dbReference>
<accession>A0A226WZI5</accession>
<dbReference type="AlphaFoldDB" id="A0A226WZI5"/>
<evidence type="ECO:0000313" key="8">
    <source>
        <dbReference type="EMBL" id="OXC76170.1"/>
    </source>
</evidence>
<evidence type="ECO:0000256" key="4">
    <source>
        <dbReference type="ARBA" id="ARBA00022741"/>
    </source>
</evidence>